<evidence type="ECO:0000313" key="3">
    <source>
        <dbReference type="Proteomes" id="UP000522262"/>
    </source>
</evidence>
<protein>
    <recommendedName>
        <fullName evidence="1">Protein kinase domain-containing protein</fullName>
    </recommendedName>
</protein>
<proteinExistence type="predicted"/>
<accession>A0A8H5IMH1</accession>
<dbReference type="SUPFAM" id="SSF56112">
    <property type="entry name" value="Protein kinase-like (PK-like)"/>
    <property type="match status" value="1"/>
</dbReference>
<dbReference type="AlphaFoldDB" id="A0A8H5IMH1"/>
<feature type="domain" description="Protein kinase" evidence="1">
    <location>
        <begin position="184"/>
        <end position="366"/>
    </location>
</feature>
<dbReference type="InterPro" id="IPR011009">
    <property type="entry name" value="Kinase-like_dom_sf"/>
</dbReference>
<dbReference type="Gene3D" id="1.10.510.10">
    <property type="entry name" value="Transferase(Phosphotransferase) domain 1"/>
    <property type="match status" value="1"/>
</dbReference>
<dbReference type="GO" id="GO:0004672">
    <property type="term" value="F:protein kinase activity"/>
    <property type="evidence" value="ECO:0007669"/>
    <property type="project" value="InterPro"/>
</dbReference>
<dbReference type="GO" id="GO:0005524">
    <property type="term" value="F:ATP binding"/>
    <property type="evidence" value="ECO:0007669"/>
    <property type="project" value="InterPro"/>
</dbReference>
<evidence type="ECO:0000259" key="1">
    <source>
        <dbReference type="PROSITE" id="PS50011"/>
    </source>
</evidence>
<dbReference type="PROSITE" id="PS50011">
    <property type="entry name" value="PROTEIN_KINASE_DOM"/>
    <property type="match status" value="1"/>
</dbReference>
<sequence length="366" mass="40360">MGDLAEAEVMDEISIGQLHGGEEGGADMIFTFNDRLISVSIFPTNGTSTKDTQHLSQQDRPLQDHLVDLISEAILSQDDDEYEQLVDDVLAVILDAGRPLFSQPISSRDGRVQDNQSLYHLLFPPVSYFRLDAPDTTSSVSLTSINSSEAHTTLAIDPDFDQSIDQDLELNPGIPRFAPEDISVTKVFVQGAGIITAAVQVQGQDMFCKTHVRAGGLFGTSEARELNCLSEMVKVFPPNAIKVPQLLGYIHHKDTQQILGFLRQWVPGRRLSDAIAAATAEKRQKWACQIRQSVELLHQNGLVWGDGKPSNIIIDDKDDAWLVDFGGGYTQGWVDEELMDTKEGDEQALQRIIELLSGDKKEPSST</sequence>
<comment type="caution">
    <text evidence="2">The sequence shown here is derived from an EMBL/GenBank/DDBJ whole genome shotgun (WGS) entry which is preliminary data.</text>
</comment>
<keyword evidence="3" id="KW-1185">Reference proteome</keyword>
<name>A0A8H5IMH1_9HYPO</name>
<dbReference type="Pfam" id="PF00069">
    <property type="entry name" value="Pkinase"/>
    <property type="match status" value="1"/>
</dbReference>
<dbReference type="InterPro" id="IPR000719">
    <property type="entry name" value="Prot_kinase_dom"/>
</dbReference>
<dbReference type="Proteomes" id="UP000522262">
    <property type="component" value="Unassembled WGS sequence"/>
</dbReference>
<reference evidence="2 3" key="1">
    <citation type="submission" date="2020-05" db="EMBL/GenBank/DDBJ databases">
        <title>Identification and distribution of gene clusters putatively required for synthesis of sphingolipid metabolism inhibitors in phylogenetically diverse species of the filamentous fungus Fusarium.</title>
        <authorList>
            <person name="Kim H.-S."/>
            <person name="Busman M."/>
            <person name="Brown D.W."/>
            <person name="Divon H."/>
            <person name="Uhlig S."/>
            <person name="Proctor R.H."/>
        </authorList>
    </citation>
    <scope>NUCLEOTIDE SEQUENCE [LARGE SCALE GENOMIC DNA]</scope>
    <source>
        <strain evidence="2 3">NRRL 53147</strain>
    </source>
</reference>
<organism evidence="2 3">
    <name type="scientific">Fusarium mexicanum</name>
    <dbReference type="NCBI Taxonomy" id="751941"/>
    <lineage>
        <taxon>Eukaryota</taxon>
        <taxon>Fungi</taxon>
        <taxon>Dikarya</taxon>
        <taxon>Ascomycota</taxon>
        <taxon>Pezizomycotina</taxon>
        <taxon>Sordariomycetes</taxon>
        <taxon>Hypocreomycetidae</taxon>
        <taxon>Hypocreales</taxon>
        <taxon>Nectriaceae</taxon>
        <taxon>Fusarium</taxon>
        <taxon>Fusarium fujikuroi species complex</taxon>
    </lineage>
</organism>
<gene>
    <name evidence="2" type="ORF">FMEXI_8650</name>
</gene>
<evidence type="ECO:0000313" key="2">
    <source>
        <dbReference type="EMBL" id="KAF5540000.1"/>
    </source>
</evidence>
<dbReference type="EMBL" id="JAAOAM010000196">
    <property type="protein sequence ID" value="KAF5540000.1"/>
    <property type="molecule type" value="Genomic_DNA"/>
</dbReference>